<reference evidence="3" key="1">
    <citation type="journal article" date="2019" name="Int. J. Syst. Evol. Microbiol.">
        <title>The Global Catalogue of Microorganisms (GCM) 10K type strain sequencing project: providing services to taxonomists for standard genome sequencing and annotation.</title>
        <authorList>
            <consortium name="The Broad Institute Genomics Platform"/>
            <consortium name="The Broad Institute Genome Sequencing Center for Infectious Disease"/>
            <person name="Wu L."/>
            <person name="Ma J."/>
        </authorList>
    </citation>
    <scope>NUCLEOTIDE SEQUENCE [LARGE SCALE GENOMIC DNA]</scope>
    <source>
        <strain evidence="3">CGMCC 1.16305</strain>
    </source>
</reference>
<keyword evidence="1" id="KW-0175">Coiled coil</keyword>
<protein>
    <recommendedName>
        <fullName evidence="4">Cytoplasmic protein</fullName>
    </recommendedName>
</protein>
<proteinExistence type="predicted"/>
<comment type="caution">
    <text evidence="2">The sequence shown here is derived from an EMBL/GenBank/DDBJ whole genome shotgun (WGS) entry which is preliminary data.</text>
</comment>
<name>A0ABW2PXQ2_9BACL</name>
<keyword evidence="3" id="KW-1185">Reference proteome</keyword>
<sequence>MEEVIEYIKNGNLLKQSVPHLLKSVEIVDTLDKAKRFAWEEVYGDEELLWTDIRELEMAEVDAVSYEKENFEEEMDNLDKLLDTFTKILKVRLKGPYQELLDDIVADLHNCAINRALNGKQNNFFEHLFEIYKAGGWPCGWYGNYPEGSVIAYIPAK</sequence>
<dbReference type="RefSeq" id="WP_380965955.1">
    <property type="nucleotide sequence ID" value="NZ_JBHTCO010000013.1"/>
</dbReference>
<evidence type="ECO:0000313" key="2">
    <source>
        <dbReference type="EMBL" id="MFC7393457.1"/>
    </source>
</evidence>
<evidence type="ECO:0000313" key="3">
    <source>
        <dbReference type="Proteomes" id="UP001596505"/>
    </source>
</evidence>
<gene>
    <name evidence="2" type="ORF">ACFQRG_10865</name>
</gene>
<dbReference type="EMBL" id="JBHTCO010000013">
    <property type="protein sequence ID" value="MFC7393457.1"/>
    <property type="molecule type" value="Genomic_DNA"/>
</dbReference>
<feature type="coiled-coil region" evidence="1">
    <location>
        <begin position="61"/>
        <end position="88"/>
    </location>
</feature>
<evidence type="ECO:0000256" key="1">
    <source>
        <dbReference type="SAM" id="Coils"/>
    </source>
</evidence>
<accession>A0ABW2PXQ2</accession>
<evidence type="ECO:0008006" key="4">
    <source>
        <dbReference type="Google" id="ProtNLM"/>
    </source>
</evidence>
<organism evidence="2 3">
    <name type="scientific">Scopulibacillus cellulosilyticus</name>
    <dbReference type="NCBI Taxonomy" id="2665665"/>
    <lineage>
        <taxon>Bacteria</taxon>
        <taxon>Bacillati</taxon>
        <taxon>Bacillota</taxon>
        <taxon>Bacilli</taxon>
        <taxon>Bacillales</taxon>
        <taxon>Sporolactobacillaceae</taxon>
        <taxon>Scopulibacillus</taxon>
    </lineage>
</organism>
<dbReference type="Proteomes" id="UP001596505">
    <property type="component" value="Unassembled WGS sequence"/>
</dbReference>